<dbReference type="CDD" id="cd00462">
    <property type="entry name" value="PTH"/>
    <property type="match status" value="1"/>
</dbReference>
<keyword evidence="3 7" id="KW-0378">Hydrolase</keyword>
<evidence type="ECO:0000256" key="9">
    <source>
        <dbReference type="RuleBase" id="RU004320"/>
    </source>
</evidence>
<evidence type="ECO:0000256" key="8">
    <source>
        <dbReference type="RuleBase" id="RU000673"/>
    </source>
</evidence>
<feature type="active site" description="Proton acceptor" evidence="7">
    <location>
        <position position="20"/>
    </location>
</feature>
<comment type="catalytic activity">
    <reaction evidence="7 8">
        <text>an N-acyl-L-alpha-aminoacyl-tRNA + H2O = an N-acyl-L-amino acid + a tRNA + H(+)</text>
        <dbReference type="Rhea" id="RHEA:54448"/>
        <dbReference type="Rhea" id="RHEA-COMP:10123"/>
        <dbReference type="Rhea" id="RHEA-COMP:13883"/>
        <dbReference type="ChEBI" id="CHEBI:15377"/>
        <dbReference type="ChEBI" id="CHEBI:15378"/>
        <dbReference type="ChEBI" id="CHEBI:59874"/>
        <dbReference type="ChEBI" id="CHEBI:78442"/>
        <dbReference type="ChEBI" id="CHEBI:138191"/>
        <dbReference type="EC" id="3.1.1.29"/>
    </reaction>
</comment>
<comment type="subunit">
    <text evidence="7">Monomer.</text>
</comment>
<dbReference type="PANTHER" id="PTHR17224">
    <property type="entry name" value="PEPTIDYL-TRNA HYDROLASE"/>
    <property type="match status" value="1"/>
</dbReference>
<accession>A0A2W1MY31</accession>
<evidence type="ECO:0000256" key="5">
    <source>
        <dbReference type="ARBA" id="ARBA00038063"/>
    </source>
</evidence>
<name>A0A2W1MY31_9FLAO</name>
<dbReference type="EMBL" id="QKSB01000009">
    <property type="protein sequence ID" value="PZE16284.1"/>
    <property type="molecule type" value="Genomic_DNA"/>
</dbReference>
<dbReference type="Gene3D" id="3.40.50.1470">
    <property type="entry name" value="Peptidyl-tRNA hydrolase"/>
    <property type="match status" value="1"/>
</dbReference>
<dbReference type="OrthoDB" id="9800507at2"/>
<evidence type="ECO:0000256" key="7">
    <source>
        <dbReference type="HAMAP-Rule" id="MF_00083"/>
    </source>
</evidence>
<dbReference type="PROSITE" id="PS01195">
    <property type="entry name" value="PEPT_TRNA_HYDROL_1"/>
    <property type="match status" value="1"/>
</dbReference>
<dbReference type="NCBIfam" id="TIGR00447">
    <property type="entry name" value="pth"/>
    <property type="match status" value="1"/>
</dbReference>
<feature type="site" description="Stabilizes the basic form of H active site to accept a proton" evidence="7">
    <location>
        <position position="91"/>
    </location>
</feature>
<comment type="function">
    <text evidence="7">Catalyzes the release of premature peptidyl moieties from peptidyl-tRNA molecules trapped in stalled 50S ribosomal subunits, and thus maintains levels of free tRNAs and 50S ribosomes.</text>
</comment>
<evidence type="ECO:0000256" key="2">
    <source>
        <dbReference type="ARBA" id="ARBA00022555"/>
    </source>
</evidence>
<organism evidence="10 11">
    <name type="scientific">Putridiphycobacter roseus</name>
    <dbReference type="NCBI Taxonomy" id="2219161"/>
    <lineage>
        <taxon>Bacteria</taxon>
        <taxon>Pseudomonadati</taxon>
        <taxon>Bacteroidota</taxon>
        <taxon>Flavobacteriia</taxon>
        <taxon>Flavobacteriales</taxon>
        <taxon>Crocinitomicaceae</taxon>
        <taxon>Putridiphycobacter</taxon>
    </lineage>
</organism>
<evidence type="ECO:0000313" key="10">
    <source>
        <dbReference type="EMBL" id="PZE16284.1"/>
    </source>
</evidence>
<feature type="binding site" evidence="7">
    <location>
        <position position="112"/>
    </location>
    <ligand>
        <name>tRNA</name>
        <dbReference type="ChEBI" id="CHEBI:17843"/>
    </ligand>
</feature>
<gene>
    <name evidence="7" type="primary">pth</name>
    <name evidence="10" type="ORF">DNU06_13300</name>
</gene>
<dbReference type="AlphaFoldDB" id="A0A2W1MY31"/>
<dbReference type="InterPro" id="IPR018171">
    <property type="entry name" value="Pept_tRNA_hydro_CS"/>
</dbReference>
<dbReference type="GO" id="GO:0072344">
    <property type="term" value="P:rescue of stalled ribosome"/>
    <property type="evidence" value="ECO:0007669"/>
    <property type="project" value="UniProtKB-UniRule"/>
</dbReference>
<keyword evidence="11" id="KW-1185">Reference proteome</keyword>
<comment type="caution">
    <text evidence="10">The sequence shown here is derived from an EMBL/GenBank/DDBJ whole genome shotgun (WGS) entry which is preliminary data.</text>
</comment>
<dbReference type="PANTHER" id="PTHR17224:SF1">
    <property type="entry name" value="PEPTIDYL-TRNA HYDROLASE"/>
    <property type="match status" value="1"/>
</dbReference>
<dbReference type="FunFam" id="3.40.50.1470:FF:000001">
    <property type="entry name" value="Peptidyl-tRNA hydrolase"/>
    <property type="match status" value="1"/>
</dbReference>
<evidence type="ECO:0000256" key="6">
    <source>
        <dbReference type="ARBA" id="ARBA00050038"/>
    </source>
</evidence>
<evidence type="ECO:0000256" key="1">
    <source>
        <dbReference type="ARBA" id="ARBA00013260"/>
    </source>
</evidence>
<dbReference type="Pfam" id="PF01195">
    <property type="entry name" value="Pept_tRNA_hydro"/>
    <property type="match status" value="1"/>
</dbReference>
<dbReference type="GO" id="GO:0006515">
    <property type="term" value="P:protein quality control for misfolded or incompletely synthesized proteins"/>
    <property type="evidence" value="ECO:0007669"/>
    <property type="project" value="UniProtKB-UniRule"/>
</dbReference>
<feature type="binding site" evidence="7">
    <location>
        <position position="66"/>
    </location>
    <ligand>
        <name>tRNA</name>
        <dbReference type="ChEBI" id="CHEBI:17843"/>
    </ligand>
</feature>
<dbReference type="PROSITE" id="PS01196">
    <property type="entry name" value="PEPT_TRNA_HYDROL_2"/>
    <property type="match status" value="1"/>
</dbReference>
<comment type="function">
    <text evidence="7">Hydrolyzes ribosome-free peptidyl-tRNAs (with 1 or more amino acids incorporated), which drop off the ribosome during protein synthesis, or as a result of ribosome stalling.</text>
</comment>
<dbReference type="GO" id="GO:0005737">
    <property type="term" value="C:cytoplasm"/>
    <property type="evidence" value="ECO:0007669"/>
    <property type="project" value="UniProtKB-SubCell"/>
</dbReference>
<proteinExistence type="inferred from homology"/>
<reference evidence="10 11" key="1">
    <citation type="submission" date="2018-06" db="EMBL/GenBank/DDBJ databases">
        <title>The draft genome sequence of Crocinitomix sp. SM1701.</title>
        <authorList>
            <person name="Zhang X."/>
        </authorList>
    </citation>
    <scope>NUCLEOTIDE SEQUENCE [LARGE SCALE GENOMIC DNA]</scope>
    <source>
        <strain evidence="10 11">SM1701</strain>
    </source>
</reference>
<evidence type="ECO:0000256" key="3">
    <source>
        <dbReference type="ARBA" id="ARBA00022801"/>
    </source>
</evidence>
<dbReference type="InterPro" id="IPR001328">
    <property type="entry name" value="Pept_tRNA_hydro"/>
</dbReference>
<keyword evidence="4 7" id="KW-0694">RNA-binding</keyword>
<evidence type="ECO:0000313" key="11">
    <source>
        <dbReference type="Proteomes" id="UP000249248"/>
    </source>
</evidence>
<comment type="subcellular location">
    <subcellularLocation>
        <location evidence="7">Cytoplasm</location>
    </subcellularLocation>
</comment>
<feature type="site" description="Discriminates between blocked and unblocked aminoacyl-tRNA" evidence="7">
    <location>
        <position position="10"/>
    </location>
</feature>
<dbReference type="Proteomes" id="UP000249248">
    <property type="component" value="Unassembled WGS sequence"/>
</dbReference>
<evidence type="ECO:0000256" key="4">
    <source>
        <dbReference type="ARBA" id="ARBA00022884"/>
    </source>
</evidence>
<dbReference type="GO" id="GO:0000049">
    <property type="term" value="F:tRNA binding"/>
    <property type="evidence" value="ECO:0007669"/>
    <property type="project" value="UniProtKB-UniRule"/>
</dbReference>
<dbReference type="RefSeq" id="WP_111063982.1">
    <property type="nucleotide sequence ID" value="NZ_JBHUCU010000006.1"/>
</dbReference>
<dbReference type="GO" id="GO:0004045">
    <property type="term" value="F:peptidyl-tRNA hydrolase activity"/>
    <property type="evidence" value="ECO:0007669"/>
    <property type="project" value="UniProtKB-UniRule"/>
</dbReference>
<feature type="binding site" evidence="7">
    <location>
        <position position="64"/>
    </location>
    <ligand>
        <name>tRNA</name>
        <dbReference type="ChEBI" id="CHEBI:17843"/>
    </ligand>
</feature>
<feature type="binding site" evidence="7">
    <location>
        <position position="15"/>
    </location>
    <ligand>
        <name>tRNA</name>
        <dbReference type="ChEBI" id="CHEBI:17843"/>
    </ligand>
</feature>
<protein>
    <recommendedName>
        <fullName evidence="6 7">Peptidyl-tRNA hydrolase</fullName>
        <shortName evidence="7">Pth</shortName>
        <ecNumber evidence="1 7">3.1.1.29</ecNumber>
    </recommendedName>
</protein>
<dbReference type="InterPro" id="IPR036416">
    <property type="entry name" value="Pept_tRNA_hydro_sf"/>
</dbReference>
<sequence>MKYLIVGLGNPGAKYENTRHNIGFKVLDHLIGDSETTFETEKLGEVAKFKFKGRTLILLKPSTFMNLSGKAVNYWMQKEKITLQKLLIVVDDIAIPFGKLRLKGKGSDAGHNGLKDINLVLNTSNYSRLKFGVGNDFHPGQLVEYVLGEWPKNEKEMLPERMDAAVAIIKAFTTIGLNKTMSEFNNK</sequence>
<dbReference type="SUPFAM" id="SSF53178">
    <property type="entry name" value="Peptidyl-tRNA hydrolase-like"/>
    <property type="match status" value="1"/>
</dbReference>
<keyword evidence="7" id="KW-0963">Cytoplasm</keyword>
<dbReference type="EC" id="3.1.1.29" evidence="1 7"/>
<keyword evidence="2 7" id="KW-0820">tRNA-binding</keyword>
<comment type="similarity">
    <text evidence="5 7 9">Belongs to the PTH family.</text>
</comment>
<dbReference type="HAMAP" id="MF_00083">
    <property type="entry name" value="Pept_tRNA_hydro_bact"/>
    <property type="match status" value="1"/>
</dbReference>